<dbReference type="STRING" id="653930.SAMN05216589_0058"/>
<dbReference type="Gene3D" id="3.30.1310.20">
    <property type="entry name" value="PRTase-like"/>
    <property type="match status" value="1"/>
</dbReference>
<dbReference type="Proteomes" id="UP000186599">
    <property type="component" value="Unassembled WGS sequence"/>
</dbReference>
<dbReference type="EMBL" id="FOUA01000010">
    <property type="protein sequence ID" value="SFM38910.1"/>
    <property type="molecule type" value="Genomic_DNA"/>
</dbReference>
<dbReference type="OrthoDB" id="9810066at2"/>
<dbReference type="InterPro" id="IPR000836">
    <property type="entry name" value="PRTase_dom"/>
</dbReference>
<dbReference type="SUPFAM" id="SSF53271">
    <property type="entry name" value="PRTase-like"/>
    <property type="match status" value="1"/>
</dbReference>
<keyword evidence="3" id="KW-0808">Transferase</keyword>
<evidence type="ECO:0000313" key="4">
    <source>
        <dbReference type="Proteomes" id="UP000186599"/>
    </source>
</evidence>
<keyword evidence="4" id="KW-1185">Reference proteome</keyword>
<evidence type="ECO:0000313" key="5">
    <source>
        <dbReference type="Proteomes" id="UP000186904"/>
    </source>
</evidence>
<dbReference type="EMBL" id="FOGN01000010">
    <property type="protein sequence ID" value="SES36863.1"/>
    <property type="molecule type" value="Genomic_DNA"/>
</dbReference>
<dbReference type="InterPro" id="IPR029057">
    <property type="entry name" value="PRTase-like"/>
</dbReference>
<dbReference type="CDD" id="cd06223">
    <property type="entry name" value="PRTases_typeI"/>
    <property type="match status" value="1"/>
</dbReference>
<evidence type="ECO:0000259" key="1">
    <source>
        <dbReference type="Pfam" id="PF00156"/>
    </source>
</evidence>
<evidence type="ECO:0000313" key="2">
    <source>
        <dbReference type="EMBL" id="SES36863.1"/>
    </source>
</evidence>
<gene>
    <name evidence="3" type="ORF">SAMN04487855_0057</name>
    <name evidence="2" type="ORF">SAMN05216589_0058</name>
</gene>
<dbReference type="Gene3D" id="3.40.50.2020">
    <property type="match status" value="1"/>
</dbReference>
<sequence>MIFADRKQAGQALAQSLSEYAGRADTVLLALPRGGVPVAAEMAAALRLPLDILLVRKLGVPGHEEYAMGAIAEGGSCYLDHALIHSLGITDEQVAAIRRREESELQRRGQAYRGAAAMPNLSGRTAILVDDGLATGATMLAAISAARDMGAAAVVVAVPVAAAETGHRLEALVDALICPHLIEPLRGVGLWYEDFSQVSDEVVTRLLSQHRPGGDHDRS</sequence>
<dbReference type="Proteomes" id="UP000186904">
    <property type="component" value="Unassembled WGS sequence"/>
</dbReference>
<reference evidence="4 5" key="1">
    <citation type="submission" date="2016-10" db="EMBL/GenBank/DDBJ databases">
        <authorList>
            <person name="de Groot N.N."/>
        </authorList>
    </citation>
    <scope>NUCLEOTIDE SEQUENCE [LARGE SCALE GENOMIC DNA]</scope>
    <source>
        <strain evidence="3 4">CGMCC 1.9095</strain>
        <strain evidence="2 5">DSM 22558</strain>
    </source>
</reference>
<dbReference type="AlphaFoldDB" id="A0A1I4QGY4"/>
<protein>
    <submittedName>
        <fullName evidence="3">Phosphoribosyl transferase domain-containing protein</fullName>
    </submittedName>
    <submittedName>
        <fullName evidence="2">Predicted phosphoribosyltransferase</fullName>
    </submittedName>
</protein>
<dbReference type="Pfam" id="PF00156">
    <property type="entry name" value="Pribosyltran"/>
    <property type="match status" value="1"/>
</dbReference>
<proteinExistence type="predicted"/>
<dbReference type="GO" id="GO:0016757">
    <property type="term" value="F:glycosyltransferase activity"/>
    <property type="evidence" value="ECO:0007669"/>
    <property type="project" value="UniProtKB-KW"/>
</dbReference>
<keyword evidence="2" id="KW-0328">Glycosyltransferase</keyword>
<feature type="domain" description="Phosphoribosyltransferase" evidence="1">
    <location>
        <begin position="7"/>
        <end position="171"/>
    </location>
</feature>
<accession>A0A1I4QGY4</accession>
<evidence type="ECO:0000313" key="3">
    <source>
        <dbReference type="EMBL" id="SFM38910.1"/>
    </source>
</evidence>
<organism evidence="3 4">
    <name type="scientific">Halopseudomonas bauzanensis</name>
    <dbReference type="NCBI Taxonomy" id="653930"/>
    <lineage>
        <taxon>Bacteria</taxon>
        <taxon>Pseudomonadati</taxon>
        <taxon>Pseudomonadota</taxon>
        <taxon>Gammaproteobacteria</taxon>
        <taxon>Pseudomonadales</taxon>
        <taxon>Pseudomonadaceae</taxon>
        <taxon>Halopseudomonas</taxon>
    </lineage>
</organism>
<name>A0A1I4QGY4_9GAMM</name>